<dbReference type="EMBL" id="BAUT01000004">
    <property type="protein sequence ID" value="GAE24811.1"/>
    <property type="molecule type" value="Genomic_DNA"/>
</dbReference>
<dbReference type="GO" id="GO:0003887">
    <property type="term" value="F:DNA-directed DNA polymerase activity"/>
    <property type="evidence" value="ECO:0007669"/>
    <property type="project" value="UniProtKB-KW"/>
</dbReference>
<evidence type="ECO:0000256" key="1">
    <source>
        <dbReference type="ARBA" id="ARBA00010945"/>
    </source>
</evidence>
<evidence type="ECO:0000256" key="4">
    <source>
        <dbReference type="ARBA" id="ARBA00022679"/>
    </source>
</evidence>
<keyword evidence="8" id="KW-0227">DNA damage</keyword>
<dbReference type="EC" id="2.7.7.7" evidence="2"/>
<gene>
    <name evidence="14" type="ORF">JCM9140_763</name>
</gene>
<evidence type="ECO:0000256" key="12">
    <source>
        <dbReference type="ARBA" id="ARBA00049244"/>
    </source>
</evidence>
<dbReference type="InterPro" id="IPR043502">
    <property type="entry name" value="DNA/RNA_pol_sf"/>
</dbReference>
<evidence type="ECO:0000256" key="10">
    <source>
        <dbReference type="ARBA" id="ARBA00022932"/>
    </source>
</evidence>
<dbReference type="GO" id="GO:0006281">
    <property type="term" value="P:DNA repair"/>
    <property type="evidence" value="ECO:0007669"/>
    <property type="project" value="UniProtKB-KW"/>
</dbReference>
<evidence type="ECO:0000259" key="13">
    <source>
        <dbReference type="PROSITE" id="PS50173"/>
    </source>
</evidence>
<dbReference type="Gene3D" id="3.30.1490.100">
    <property type="entry name" value="DNA polymerase, Y-family, little finger domain"/>
    <property type="match status" value="1"/>
</dbReference>
<dbReference type="GO" id="GO:0003684">
    <property type="term" value="F:damaged DNA binding"/>
    <property type="evidence" value="ECO:0007669"/>
    <property type="project" value="InterPro"/>
</dbReference>
<evidence type="ECO:0000256" key="3">
    <source>
        <dbReference type="ARBA" id="ARBA00022457"/>
    </source>
</evidence>
<dbReference type="FunFam" id="3.30.1490.100:FF:000004">
    <property type="entry name" value="DNA polymerase IV"/>
    <property type="match status" value="1"/>
</dbReference>
<evidence type="ECO:0000313" key="14">
    <source>
        <dbReference type="EMBL" id="GAE24811.1"/>
    </source>
</evidence>
<dbReference type="InterPro" id="IPR043128">
    <property type="entry name" value="Rev_trsase/Diguanyl_cyclase"/>
</dbReference>
<feature type="domain" description="UmuC" evidence="13">
    <location>
        <begin position="11"/>
        <end position="72"/>
    </location>
</feature>
<organism evidence="14 15">
    <name type="scientific">Halalkalibacter wakoensis JCM 9140</name>
    <dbReference type="NCBI Taxonomy" id="1236970"/>
    <lineage>
        <taxon>Bacteria</taxon>
        <taxon>Bacillati</taxon>
        <taxon>Bacillota</taxon>
        <taxon>Bacilli</taxon>
        <taxon>Bacillales</taxon>
        <taxon>Bacillaceae</taxon>
        <taxon>Halalkalibacter</taxon>
    </lineage>
</organism>
<evidence type="ECO:0000313" key="15">
    <source>
        <dbReference type="Proteomes" id="UP000018890"/>
    </source>
</evidence>
<dbReference type="Gene3D" id="1.10.150.20">
    <property type="entry name" value="5' to 3' exonuclease, C-terminal subdomain"/>
    <property type="match status" value="1"/>
</dbReference>
<keyword evidence="11" id="KW-0234">DNA repair</keyword>
<dbReference type="InterPro" id="IPR024728">
    <property type="entry name" value="PolY_HhH_motif"/>
</dbReference>
<dbReference type="PANTHER" id="PTHR11076:SF33">
    <property type="entry name" value="DNA POLYMERASE KAPPA"/>
    <property type="match status" value="1"/>
</dbReference>
<dbReference type="SUPFAM" id="SSF100879">
    <property type="entry name" value="Lesion bypass DNA polymerase (Y-family), little finger domain"/>
    <property type="match status" value="1"/>
</dbReference>
<comment type="similarity">
    <text evidence="1">Belongs to the DNA polymerase type-Y family.</text>
</comment>
<proteinExistence type="inferred from homology"/>
<dbReference type="Pfam" id="PF00817">
    <property type="entry name" value="IMS"/>
    <property type="match status" value="1"/>
</dbReference>
<comment type="catalytic activity">
    <reaction evidence="12">
        <text>DNA(n) + a 2'-deoxyribonucleoside 5'-triphosphate = DNA(n+1) + diphosphate</text>
        <dbReference type="Rhea" id="RHEA:22508"/>
        <dbReference type="Rhea" id="RHEA-COMP:17339"/>
        <dbReference type="Rhea" id="RHEA-COMP:17340"/>
        <dbReference type="ChEBI" id="CHEBI:33019"/>
        <dbReference type="ChEBI" id="CHEBI:61560"/>
        <dbReference type="ChEBI" id="CHEBI:173112"/>
        <dbReference type="EC" id="2.7.7.7"/>
    </reaction>
</comment>
<accession>W4PY93</accession>
<comment type="caution">
    <text evidence="14">The sequence shown here is derived from an EMBL/GenBank/DDBJ whole genome shotgun (WGS) entry which is preliminary data.</text>
</comment>
<dbReference type="InterPro" id="IPR036775">
    <property type="entry name" value="DNA_pol_Y-fam_lit_finger_sf"/>
</dbReference>
<dbReference type="Gene3D" id="3.30.70.270">
    <property type="match status" value="1"/>
</dbReference>
<dbReference type="InterPro" id="IPR017961">
    <property type="entry name" value="DNA_pol_Y-fam_little_finger"/>
</dbReference>
<evidence type="ECO:0000256" key="8">
    <source>
        <dbReference type="ARBA" id="ARBA00022763"/>
    </source>
</evidence>
<dbReference type="PANTHER" id="PTHR11076">
    <property type="entry name" value="DNA REPAIR POLYMERASE UMUC / TRANSFERASE FAMILY MEMBER"/>
    <property type="match status" value="1"/>
</dbReference>
<dbReference type="GO" id="GO:0009432">
    <property type="term" value="P:SOS response"/>
    <property type="evidence" value="ECO:0007669"/>
    <property type="project" value="TreeGrafter"/>
</dbReference>
<dbReference type="CDD" id="cd03586">
    <property type="entry name" value="PolY_Pol_IV_kappa"/>
    <property type="match status" value="1"/>
</dbReference>
<evidence type="ECO:0000256" key="5">
    <source>
        <dbReference type="ARBA" id="ARBA00022695"/>
    </source>
</evidence>
<keyword evidence="5" id="KW-0548">Nucleotidyltransferase</keyword>
<protein>
    <recommendedName>
        <fullName evidence="2">DNA-directed DNA polymerase</fullName>
        <ecNumber evidence="2">2.7.7.7</ecNumber>
    </recommendedName>
</protein>
<dbReference type="GO" id="GO:0005829">
    <property type="term" value="C:cytosol"/>
    <property type="evidence" value="ECO:0007669"/>
    <property type="project" value="TreeGrafter"/>
</dbReference>
<dbReference type="Proteomes" id="UP000018890">
    <property type="component" value="Unassembled WGS sequence"/>
</dbReference>
<keyword evidence="7" id="KW-0479">Metal-binding</keyword>
<evidence type="ECO:0000256" key="2">
    <source>
        <dbReference type="ARBA" id="ARBA00012417"/>
    </source>
</evidence>
<dbReference type="AlphaFoldDB" id="W4PY93"/>
<dbReference type="STRING" id="1236970.JCM9140_763"/>
<dbReference type="PROSITE" id="PS50173">
    <property type="entry name" value="UMUC"/>
    <property type="match status" value="1"/>
</dbReference>
<keyword evidence="6" id="KW-0235">DNA replication</keyword>
<evidence type="ECO:0000256" key="7">
    <source>
        <dbReference type="ARBA" id="ARBA00022723"/>
    </source>
</evidence>
<sequence length="278" mass="32462">MYKKDPIQLARSMQEDVFTQLKLPCSIGIAPNKFLAKMASDMKKPNGITVLRKRDIAEKLWPLPINEMHGIGRRTVDKWRNLHISTIGDLANAENELLLKKFGERGLELKKRANGEDDRPVNPHAYSEYKSIGHSTTLRADTRNKQIIMSTLQELANRVHKRLRKKDVFARGVQLTIRYFDWKLVTKSRKLESPIQEQEDLFLEAITLLEKGWSGESVRLLGISTYDLIEKKYAYKQLDLFTYKEEIKKDDINEMVQQLKERFGEDIIQKGWKKEETE</sequence>
<evidence type="ECO:0000256" key="11">
    <source>
        <dbReference type="ARBA" id="ARBA00023204"/>
    </source>
</evidence>
<keyword evidence="4" id="KW-0808">Transferase</keyword>
<keyword evidence="3" id="KW-0515">Mutator protein</keyword>
<dbReference type="GO" id="GO:0046872">
    <property type="term" value="F:metal ion binding"/>
    <property type="evidence" value="ECO:0007669"/>
    <property type="project" value="UniProtKB-KW"/>
</dbReference>
<dbReference type="InterPro" id="IPR001126">
    <property type="entry name" value="UmuC"/>
</dbReference>
<reference evidence="14" key="1">
    <citation type="journal article" date="2014" name="Genome Announc.">
        <title>Draft Genome Sequences of Three Alkaliphilic Bacillus Strains, Bacillus wakoensis JCM 9140T, Bacillus akibai JCM 9157T, and Bacillus hemicellulosilyticus JCM 9152T.</title>
        <authorList>
            <person name="Yuki M."/>
            <person name="Oshima K."/>
            <person name="Suda W."/>
            <person name="Oshida Y."/>
            <person name="Kitamura K."/>
            <person name="Iida T."/>
            <person name="Hattori M."/>
            <person name="Ohkuma M."/>
        </authorList>
    </citation>
    <scope>NUCLEOTIDE SEQUENCE [LARGE SCALE GENOMIC DNA]</scope>
    <source>
        <strain evidence="14">JCM 9140</strain>
    </source>
</reference>
<evidence type="ECO:0000256" key="6">
    <source>
        <dbReference type="ARBA" id="ARBA00022705"/>
    </source>
</evidence>
<dbReference type="InterPro" id="IPR050116">
    <property type="entry name" value="DNA_polymerase-Y"/>
</dbReference>
<keyword evidence="9" id="KW-0460">Magnesium</keyword>
<dbReference type="Pfam" id="PF11799">
    <property type="entry name" value="IMS_C"/>
    <property type="match status" value="1"/>
</dbReference>
<dbReference type="InterPro" id="IPR022880">
    <property type="entry name" value="DNApol_IV"/>
</dbReference>
<name>W4PY93_9BACI</name>
<keyword evidence="15" id="KW-1185">Reference proteome</keyword>
<keyword evidence="10" id="KW-0239">DNA-directed DNA polymerase</keyword>
<evidence type="ECO:0000256" key="9">
    <source>
        <dbReference type="ARBA" id="ARBA00022842"/>
    </source>
</evidence>
<dbReference type="GO" id="GO:0042276">
    <property type="term" value="P:error-prone translesion synthesis"/>
    <property type="evidence" value="ECO:0007669"/>
    <property type="project" value="TreeGrafter"/>
</dbReference>
<dbReference type="GO" id="GO:0006260">
    <property type="term" value="P:DNA replication"/>
    <property type="evidence" value="ECO:0007669"/>
    <property type="project" value="UniProtKB-KW"/>
</dbReference>
<dbReference type="Pfam" id="PF11798">
    <property type="entry name" value="IMS_HHH"/>
    <property type="match status" value="1"/>
</dbReference>
<dbReference type="SUPFAM" id="SSF56672">
    <property type="entry name" value="DNA/RNA polymerases"/>
    <property type="match status" value="1"/>
</dbReference>